<sequence length="179" mass="19610">MTVPHLADTPVLETERLILRAPQAGDWPAYSAFMASDRARYVRPTDYDPALTWRGFGHFIGHWVMCGFGQFVVTERENGAVLGATGHWFPAGWPEREIGWMVWAPEAEGKGIAYEAAAAVRDHSFGTLGWDTAVSYIAPANSRSIALAERLGARLDPQAQAPGGHGEVLVYRHPKPEGL</sequence>
<dbReference type="PANTHER" id="PTHR43792">
    <property type="entry name" value="GNAT FAMILY, PUTATIVE (AFU_ORTHOLOGUE AFUA_3G00765)-RELATED-RELATED"/>
    <property type="match status" value="1"/>
</dbReference>
<keyword evidence="2" id="KW-0808">Transferase</keyword>
<evidence type="ECO:0000313" key="3">
    <source>
        <dbReference type="Proteomes" id="UP001595443"/>
    </source>
</evidence>
<dbReference type="InterPro" id="IPR051531">
    <property type="entry name" value="N-acetyltransferase"/>
</dbReference>
<dbReference type="EMBL" id="JBHRSK010000018">
    <property type="protein sequence ID" value="MFC2970377.1"/>
    <property type="molecule type" value="Genomic_DNA"/>
</dbReference>
<accession>A0ABV7ANU5</accession>
<keyword evidence="2" id="KW-0012">Acyltransferase</keyword>
<protein>
    <submittedName>
        <fullName evidence="2">GNAT family N-acetyltransferase</fullName>
        <ecNumber evidence="2">2.3.-.-</ecNumber>
    </submittedName>
</protein>
<reference evidence="3" key="1">
    <citation type="journal article" date="2019" name="Int. J. Syst. Evol. Microbiol.">
        <title>The Global Catalogue of Microorganisms (GCM) 10K type strain sequencing project: providing services to taxonomists for standard genome sequencing and annotation.</title>
        <authorList>
            <consortium name="The Broad Institute Genomics Platform"/>
            <consortium name="The Broad Institute Genome Sequencing Center for Infectious Disease"/>
            <person name="Wu L."/>
            <person name="Ma J."/>
        </authorList>
    </citation>
    <scope>NUCLEOTIDE SEQUENCE [LARGE SCALE GENOMIC DNA]</scope>
    <source>
        <strain evidence="3">KCTC 62192</strain>
    </source>
</reference>
<gene>
    <name evidence="2" type="ORF">ACFOES_19950</name>
</gene>
<evidence type="ECO:0000259" key="1">
    <source>
        <dbReference type="PROSITE" id="PS51186"/>
    </source>
</evidence>
<dbReference type="Pfam" id="PF13302">
    <property type="entry name" value="Acetyltransf_3"/>
    <property type="match status" value="1"/>
</dbReference>
<name>A0ABV7ANU5_9RHOB</name>
<feature type="domain" description="N-acetyltransferase" evidence="1">
    <location>
        <begin position="17"/>
        <end position="176"/>
    </location>
</feature>
<dbReference type="EC" id="2.3.-.-" evidence="2"/>
<organism evidence="2 3">
    <name type="scientific">Acidimangrovimonas pyrenivorans</name>
    <dbReference type="NCBI Taxonomy" id="2030798"/>
    <lineage>
        <taxon>Bacteria</taxon>
        <taxon>Pseudomonadati</taxon>
        <taxon>Pseudomonadota</taxon>
        <taxon>Alphaproteobacteria</taxon>
        <taxon>Rhodobacterales</taxon>
        <taxon>Paracoccaceae</taxon>
        <taxon>Acidimangrovimonas</taxon>
    </lineage>
</organism>
<keyword evidence="3" id="KW-1185">Reference proteome</keyword>
<dbReference type="Gene3D" id="3.40.630.30">
    <property type="match status" value="1"/>
</dbReference>
<dbReference type="InterPro" id="IPR000182">
    <property type="entry name" value="GNAT_dom"/>
</dbReference>
<dbReference type="GO" id="GO:0016746">
    <property type="term" value="F:acyltransferase activity"/>
    <property type="evidence" value="ECO:0007669"/>
    <property type="project" value="UniProtKB-KW"/>
</dbReference>
<proteinExistence type="predicted"/>
<dbReference type="InterPro" id="IPR016181">
    <property type="entry name" value="Acyl_CoA_acyltransferase"/>
</dbReference>
<dbReference type="PANTHER" id="PTHR43792:SF1">
    <property type="entry name" value="N-ACETYLTRANSFERASE DOMAIN-CONTAINING PROTEIN"/>
    <property type="match status" value="1"/>
</dbReference>
<dbReference type="PROSITE" id="PS51186">
    <property type="entry name" value="GNAT"/>
    <property type="match status" value="1"/>
</dbReference>
<dbReference type="Proteomes" id="UP001595443">
    <property type="component" value="Unassembled WGS sequence"/>
</dbReference>
<comment type="caution">
    <text evidence="2">The sequence shown here is derived from an EMBL/GenBank/DDBJ whole genome shotgun (WGS) entry which is preliminary data.</text>
</comment>
<dbReference type="SUPFAM" id="SSF55729">
    <property type="entry name" value="Acyl-CoA N-acyltransferases (Nat)"/>
    <property type="match status" value="1"/>
</dbReference>
<evidence type="ECO:0000313" key="2">
    <source>
        <dbReference type="EMBL" id="MFC2970377.1"/>
    </source>
</evidence>
<dbReference type="RefSeq" id="WP_377835277.1">
    <property type="nucleotide sequence ID" value="NZ_JBHRSK010000018.1"/>
</dbReference>